<reference evidence="2" key="1">
    <citation type="submission" date="2016-04" db="EMBL/GenBank/DDBJ databases">
        <title>Comparative genomics of biotechnologically important yeasts.</title>
        <authorList>
            <consortium name="DOE Joint Genome Institute"/>
            <person name="Riley R."/>
            <person name="Haridas S."/>
            <person name="Wolfe K.H."/>
            <person name="Lopes M.R."/>
            <person name="Hittinger C.T."/>
            <person name="Goker M."/>
            <person name="Salamov A."/>
            <person name="Wisecaver J."/>
            <person name="Long T.M."/>
            <person name="Aerts A.L."/>
            <person name="Barry K."/>
            <person name="Choi C."/>
            <person name="Clum A."/>
            <person name="Coughlan A.Y."/>
            <person name="Deshpande S."/>
            <person name="Douglass A.P."/>
            <person name="Hanson S.J."/>
            <person name="Klenk H.-P."/>
            <person name="Labutti K."/>
            <person name="Lapidus A."/>
            <person name="Lindquist E."/>
            <person name="Lipzen A."/>
            <person name="Meier-Kolthoff J.P."/>
            <person name="Ohm R.A."/>
            <person name="Otillar R.P."/>
            <person name="Pangilinan J."/>
            <person name="Peng Y."/>
            <person name="Rokas A."/>
            <person name="Rosa C.A."/>
            <person name="Scheuner C."/>
            <person name="Sibirny A.A."/>
            <person name="Slot J.C."/>
            <person name="Stielow J.B."/>
            <person name="Sun H."/>
            <person name="Kurtzman C.P."/>
            <person name="Blackwell M."/>
            <person name="Grigoriev I.V."/>
            <person name="Jeffries T.W."/>
        </authorList>
    </citation>
    <scope>NUCLEOTIDE SEQUENCE [LARGE SCALE GENOMIC DNA]</scope>
    <source>
        <strain evidence="2">NRRL YB-2248</strain>
    </source>
</reference>
<gene>
    <name evidence="1" type="ORF">CANARDRAFT_18870</name>
</gene>
<accession>A0A1E4SWW1</accession>
<dbReference type="EMBL" id="KV453859">
    <property type="protein sequence ID" value="ODV83976.1"/>
    <property type="molecule type" value="Genomic_DNA"/>
</dbReference>
<sequence>MLFESFNLLPIEIKLQIIHQASPNSLLNLLYVNKEVRNLVIYDSNRRVCTYLGIENNLNNETNESQNLLISIYSPQNAAKRVELYDTKCLNTNVTNSESHSPKLLDSKSSLDIDEVIHKLNLLNGSSDDLELNKSNANVYHTSKGYKEQDNSSSCISDGTTECIIKLGNIQKIRDPLKTISDVNNLPILQDYSSNDNNNLHVIVDDDNNSFKLQFEMHLKTNSEKTVKLLTCCERIDLNETSNCINLITAKGATTISYNIIKGDQVPPRGPYDYESFTNYNVQVESFSINNIYLLNCIHEALKLNTSL</sequence>
<evidence type="ECO:0000313" key="2">
    <source>
        <dbReference type="Proteomes" id="UP000094801"/>
    </source>
</evidence>
<keyword evidence="2" id="KW-1185">Reference proteome</keyword>
<name>A0A1E4SWW1_9ASCO</name>
<dbReference type="OrthoDB" id="4079943at2759"/>
<protein>
    <recommendedName>
        <fullName evidence="3">F-box domain-containing protein</fullName>
    </recommendedName>
</protein>
<organism evidence="1 2">
    <name type="scientific">[Candida] arabinofermentans NRRL YB-2248</name>
    <dbReference type="NCBI Taxonomy" id="983967"/>
    <lineage>
        <taxon>Eukaryota</taxon>
        <taxon>Fungi</taxon>
        <taxon>Dikarya</taxon>
        <taxon>Ascomycota</taxon>
        <taxon>Saccharomycotina</taxon>
        <taxon>Pichiomycetes</taxon>
        <taxon>Pichiales</taxon>
        <taxon>Pichiaceae</taxon>
        <taxon>Ogataea</taxon>
        <taxon>Ogataea/Candida clade</taxon>
    </lineage>
</organism>
<evidence type="ECO:0000313" key="1">
    <source>
        <dbReference type="EMBL" id="ODV83976.1"/>
    </source>
</evidence>
<dbReference type="AlphaFoldDB" id="A0A1E4SWW1"/>
<evidence type="ECO:0008006" key="3">
    <source>
        <dbReference type="Google" id="ProtNLM"/>
    </source>
</evidence>
<dbReference type="Proteomes" id="UP000094801">
    <property type="component" value="Unassembled WGS sequence"/>
</dbReference>
<proteinExistence type="predicted"/>